<dbReference type="Gene3D" id="3.30.40.10">
    <property type="entry name" value="Zinc/RING finger domain, C3HC4 (zinc finger)"/>
    <property type="match status" value="1"/>
</dbReference>
<dbReference type="AlphaFoldDB" id="A0AAV3R3W8"/>
<proteinExistence type="predicted"/>
<organism evidence="4 5">
    <name type="scientific">Lithospermum erythrorhizon</name>
    <name type="common">Purple gromwell</name>
    <name type="synonym">Lithospermum officinale var. erythrorhizon</name>
    <dbReference type="NCBI Taxonomy" id="34254"/>
    <lineage>
        <taxon>Eukaryota</taxon>
        <taxon>Viridiplantae</taxon>
        <taxon>Streptophyta</taxon>
        <taxon>Embryophyta</taxon>
        <taxon>Tracheophyta</taxon>
        <taxon>Spermatophyta</taxon>
        <taxon>Magnoliopsida</taxon>
        <taxon>eudicotyledons</taxon>
        <taxon>Gunneridae</taxon>
        <taxon>Pentapetalae</taxon>
        <taxon>asterids</taxon>
        <taxon>lamiids</taxon>
        <taxon>Boraginales</taxon>
        <taxon>Boraginaceae</taxon>
        <taxon>Boraginoideae</taxon>
        <taxon>Lithospermeae</taxon>
        <taxon>Lithospermum</taxon>
    </lineage>
</organism>
<dbReference type="EMBL" id="BAABME010006970">
    <property type="protein sequence ID" value="GAA0169775.1"/>
    <property type="molecule type" value="Genomic_DNA"/>
</dbReference>
<comment type="caution">
    <text evidence="4">The sequence shown here is derived from an EMBL/GenBank/DDBJ whole genome shotgun (WGS) entry which is preliminary data.</text>
</comment>
<keyword evidence="1" id="KW-0479">Metal-binding</keyword>
<sequence>MAGVYTVKCIKCGRKLTNEGDSSMVAMTKCGHVCCSFCMREIARAGMRWDSSYNLRVPEAFRGFNCPSCGAVGIVIRHFQSVIFDIDAVHKKLEDLHGKFKLLKENKSLRKENDRLRKQIMSLIEQVIENRLYSDTQEKLNLEEERNSLITVLCHPDL</sequence>
<evidence type="ECO:0000313" key="4">
    <source>
        <dbReference type="EMBL" id="GAA0169775.1"/>
    </source>
</evidence>
<dbReference type="Proteomes" id="UP001454036">
    <property type="component" value="Unassembled WGS sequence"/>
</dbReference>
<reference evidence="4 5" key="1">
    <citation type="submission" date="2024-01" db="EMBL/GenBank/DDBJ databases">
        <title>The complete chloroplast genome sequence of Lithospermum erythrorhizon: insights into the phylogenetic relationship among Boraginaceae species and the maternal lineages of purple gromwells.</title>
        <authorList>
            <person name="Okada T."/>
            <person name="Watanabe K."/>
        </authorList>
    </citation>
    <scope>NUCLEOTIDE SEQUENCE [LARGE SCALE GENOMIC DNA]</scope>
</reference>
<keyword evidence="5" id="KW-1185">Reference proteome</keyword>
<keyword evidence="2" id="KW-0175">Coiled coil</keyword>
<name>A0AAV3R3W8_LITER</name>
<evidence type="ECO:0000256" key="1">
    <source>
        <dbReference type="PROSITE-ProRule" id="PRU00175"/>
    </source>
</evidence>
<dbReference type="SUPFAM" id="SSF57850">
    <property type="entry name" value="RING/U-box"/>
    <property type="match status" value="1"/>
</dbReference>
<gene>
    <name evidence="4" type="ORF">LIER_24182</name>
</gene>
<dbReference type="GO" id="GO:0008270">
    <property type="term" value="F:zinc ion binding"/>
    <property type="evidence" value="ECO:0007669"/>
    <property type="project" value="UniProtKB-KW"/>
</dbReference>
<evidence type="ECO:0000259" key="3">
    <source>
        <dbReference type="PROSITE" id="PS50089"/>
    </source>
</evidence>
<protein>
    <recommendedName>
        <fullName evidence="3">RING-type domain-containing protein</fullName>
    </recommendedName>
</protein>
<feature type="domain" description="RING-type" evidence="3">
    <location>
        <begin position="9"/>
        <end position="69"/>
    </location>
</feature>
<accession>A0AAV3R3W8</accession>
<keyword evidence="1" id="KW-0863">Zinc-finger</keyword>
<evidence type="ECO:0000256" key="2">
    <source>
        <dbReference type="SAM" id="Coils"/>
    </source>
</evidence>
<dbReference type="PROSITE" id="PS50089">
    <property type="entry name" value="ZF_RING_2"/>
    <property type="match status" value="1"/>
</dbReference>
<feature type="coiled-coil region" evidence="2">
    <location>
        <begin position="99"/>
        <end position="126"/>
    </location>
</feature>
<dbReference type="InterPro" id="IPR013083">
    <property type="entry name" value="Znf_RING/FYVE/PHD"/>
</dbReference>
<keyword evidence="1" id="KW-0862">Zinc</keyword>
<dbReference type="InterPro" id="IPR001841">
    <property type="entry name" value="Znf_RING"/>
</dbReference>
<evidence type="ECO:0000313" key="5">
    <source>
        <dbReference type="Proteomes" id="UP001454036"/>
    </source>
</evidence>